<proteinExistence type="predicted"/>
<sequence length="652" mass="72558">MGLQLLRGGAPGGDYHVEDRQRGARNLSGQKYERDRDLLLAEVERDPGDARSVFYLAQSYYDLGDFANARTWYARRAEMAGWAEETYYAMWRVAVSMGQLNEPWPDVRDAYLRAWEFRPTRAEPLFAIAARYRADGCYQLGYEFAKRAAEIPFPEQDMLFVRADIYDWRIVDEQAVCASWIGKYAEAFTLWRRLLTRSDLPENERQRIAENRDICAPTMVEAASTYPDPELLASVQPSSQHNAGVVVSLVAGPDLAATEQTLNSFLRCCTDVWRVGRFLVIDAGLSGPDRETLCRRYEFLDVVRVGVKLGQIRAQIDGRFWLHLDRGWRFFAPENLITRLVAVLEAEPQVFQVGVNLADAVTLTGVSAPEQSVRRTPEAGRYLLTDAIARGPAIFDTQRLDRAGGIDPTSELGRRAAAAGLHTATLDEVLCISGDSRETTLYTPAFYDGQAAGSSASATVMVPMLAALNRPSSVLDVGCGVGGWVATWLDSGADAIGVDGDYVPRAQLCIPADRFIDHDLTTPLDLGRRFDLVTCLEVAEHLPPEAAQTLVDSLCRHGDVIVFSAAIPGQGGTGHVNERWPSYWAALFATHGYLPYDLLRGKLWHDTRCEWWYRQNVLVYATDDVAHEHGWPAMTGPLDMVHPELFALRCGG</sequence>
<gene>
    <name evidence="2" type="ORF">NIIDMKKI_40220</name>
</gene>
<dbReference type="Gene3D" id="1.25.40.10">
    <property type="entry name" value="Tetratricopeptide repeat domain"/>
    <property type="match status" value="1"/>
</dbReference>
<dbReference type="EMBL" id="AP023343">
    <property type="protein sequence ID" value="BCI88816.1"/>
    <property type="molecule type" value="Genomic_DNA"/>
</dbReference>
<dbReference type="Pfam" id="PF13489">
    <property type="entry name" value="Methyltransf_23"/>
    <property type="match status" value="1"/>
</dbReference>
<evidence type="ECO:0000313" key="2">
    <source>
        <dbReference type="EMBL" id="BCI88816.1"/>
    </source>
</evidence>
<organism evidence="2 3">
    <name type="scientific">Mycobacterium kansasii</name>
    <dbReference type="NCBI Taxonomy" id="1768"/>
    <lineage>
        <taxon>Bacteria</taxon>
        <taxon>Bacillati</taxon>
        <taxon>Actinomycetota</taxon>
        <taxon>Actinomycetes</taxon>
        <taxon>Mycobacteriales</taxon>
        <taxon>Mycobacteriaceae</taxon>
        <taxon>Mycobacterium</taxon>
    </lineage>
</organism>
<dbReference type="CDD" id="cd02440">
    <property type="entry name" value="AdoMet_MTases"/>
    <property type="match status" value="1"/>
</dbReference>
<dbReference type="InterPro" id="IPR011990">
    <property type="entry name" value="TPR-like_helical_dom_sf"/>
</dbReference>
<reference evidence="2 3" key="1">
    <citation type="submission" date="2020-07" db="EMBL/GenBank/DDBJ databases">
        <title>Mycobacterium kansasii (former subtype) with zoonotic potential isolated from diseased indoor pet cat, Japan.</title>
        <authorList>
            <person name="Fukano H."/>
            <person name="Terazono T."/>
            <person name="Hoshino Y."/>
        </authorList>
    </citation>
    <scope>NUCLEOTIDE SEQUENCE [LARGE SCALE GENOMIC DNA]</scope>
    <source>
        <strain evidence="2 3">Kuro-I</strain>
    </source>
</reference>
<evidence type="ECO:0008006" key="4">
    <source>
        <dbReference type="Google" id="ProtNLM"/>
    </source>
</evidence>
<protein>
    <recommendedName>
        <fullName evidence="4">Methyltransferase domain protein</fullName>
    </recommendedName>
</protein>
<keyword evidence="3" id="KW-1185">Reference proteome</keyword>
<accession>A0A7G1ICJ5</accession>
<dbReference type="AlphaFoldDB" id="A0A7G1ICJ5"/>
<dbReference type="Gene3D" id="3.40.50.150">
    <property type="entry name" value="Vaccinia Virus protein VP39"/>
    <property type="match status" value="1"/>
</dbReference>
<feature type="region of interest" description="Disordered" evidence="1">
    <location>
        <begin position="1"/>
        <end position="23"/>
    </location>
</feature>
<dbReference type="Proteomes" id="UP000516380">
    <property type="component" value="Chromosome"/>
</dbReference>
<dbReference type="SUPFAM" id="SSF48452">
    <property type="entry name" value="TPR-like"/>
    <property type="match status" value="1"/>
</dbReference>
<evidence type="ECO:0000313" key="3">
    <source>
        <dbReference type="Proteomes" id="UP000516380"/>
    </source>
</evidence>
<dbReference type="InterPro" id="IPR029063">
    <property type="entry name" value="SAM-dependent_MTases_sf"/>
</dbReference>
<dbReference type="SUPFAM" id="SSF53335">
    <property type="entry name" value="S-adenosyl-L-methionine-dependent methyltransferases"/>
    <property type="match status" value="1"/>
</dbReference>
<evidence type="ECO:0000256" key="1">
    <source>
        <dbReference type="SAM" id="MobiDB-lite"/>
    </source>
</evidence>
<name>A0A7G1ICJ5_MYCKA</name>